<comment type="function">
    <text evidence="1">Mitochondrial DNA endonuclease involved in intron homing.</text>
</comment>
<dbReference type="GO" id="GO:0004519">
    <property type="term" value="F:endonuclease activity"/>
    <property type="evidence" value="ECO:0007669"/>
    <property type="project" value="InterPro"/>
</dbReference>
<evidence type="ECO:0000256" key="1">
    <source>
        <dbReference type="ARBA" id="ARBA00002670"/>
    </source>
</evidence>
<dbReference type="EMBL" id="MG602719">
    <property type="protein sequence ID" value="AWA82191.1"/>
    <property type="molecule type" value="Genomic_DNA"/>
</dbReference>
<evidence type="ECO:0000313" key="3">
    <source>
        <dbReference type="EMBL" id="AWA82191.1"/>
    </source>
</evidence>
<organism evidence="3">
    <name type="scientific">Cantharellus lutescens</name>
    <dbReference type="NCBI Taxonomy" id="104198"/>
    <lineage>
        <taxon>Eukaryota</taxon>
        <taxon>Fungi</taxon>
        <taxon>Dikarya</taxon>
        <taxon>Basidiomycota</taxon>
        <taxon>Agaricomycotina</taxon>
        <taxon>Agaricomycetes</taxon>
        <taxon>Cantharellales</taxon>
        <taxon>Hydnaceae</taxon>
        <taxon>Cantharellus</taxon>
    </lineage>
</organism>
<dbReference type="Pfam" id="PF03161">
    <property type="entry name" value="LAGLIDADG_2"/>
    <property type="match status" value="1"/>
</dbReference>
<reference evidence="3" key="1">
    <citation type="journal article" date="2018" name="Int. J. Biol. Macromol.">
        <title>Characterization of the mitochondrial genomes of three species in the ectomycorrhizal genus Cantharellus and phylogeny of Agaricomycetes.</title>
        <authorList>
            <person name="Li Q."/>
            <person name="Liao M."/>
            <person name="Yang M."/>
            <person name="Xiong C."/>
            <person name="Jin X."/>
            <person name="Chen Z."/>
            <person name="Huang W."/>
        </authorList>
    </citation>
    <scope>NUCLEOTIDE SEQUENCE</scope>
    <source>
        <strain evidence="3">S144</strain>
    </source>
</reference>
<evidence type="ECO:0000259" key="2">
    <source>
        <dbReference type="Pfam" id="PF03161"/>
    </source>
</evidence>
<dbReference type="InterPro" id="IPR004860">
    <property type="entry name" value="LAGLIDADG_dom"/>
</dbReference>
<protein>
    <recommendedName>
        <fullName evidence="2">Homing endonuclease LAGLIDADG domain-containing protein</fullName>
    </recommendedName>
</protein>
<dbReference type="InterPro" id="IPR027434">
    <property type="entry name" value="Homing_endonucl"/>
</dbReference>
<geneLocation type="mitochondrion" evidence="3"/>
<accession>A0A2S0S4C4</accession>
<sequence length="265" mass="30368">MTYDNLRLDMSICSLIPIIPVINRWNKVHKSLFSYTQSTAIVSYNEPWTIGSTLGLQKMTKYLRDITYIPSYHLGVIIGIILGDANITIQAKGKNARLSFKQSIINFPFFWSTFNILSHYVSSVPYKDSTVINGVRFFSTRFDTRAYFIFTLLHEIFIVKGKKTISHDLFHYITPVALAFWIMSDGSRKAKGLLLCTDSFTIQEVVILMNILMIRYGLSCGLHYNRGLPRIYIHTKSMVKLRKIVGPHMISFSNYKLSGASRLLV</sequence>
<name>A0A2S0S4C4_9AGAM</name>
<dbReference type="GeneID" id="36938697"/>
<dbReference type="RefSeq" id="YP_009486067.1">
    <property type="nucleotide sequence ID" value="NC_037757.1"/>
</dbReference>
<feature type="domain" description="Homing endonuclease LAGLIDADG" evidence="2">
    <location>
        <begin position="75"/>
        <end position="241"/>
    </location>
</feature>
<gene>
    <name evidence="3" type="primary">orf265</name>
</gene>
<dbReference type="AlphaFoldDB" id="A0A2S0S4C4"/>
<proteinExistence type="predicted"/>
<keyword evidence="3" id="KW-0496">Mitochondrion</keyword>
<dbReference type="Gene3D" id="3.10.28.10">
    <property type="entry name" value="Homing endonucleases"/>
    <property type="match status" value="2"/>
</dbReference>
<dbReference type="SUPFAM" id="SSF55608">
    <property type="entry name" value="Homing endonucleases"/>
    <property type="match status" value="1"/>
</dbReference>